<dbReference type="PANTHER" id="PTHR30612:SF0">
    <property type="entry name" value="CHLOROPLAST PROTEIN-TRANSPORTING ATPASE"/>
    <property type="match status" value="1"/>
</dbReference>
<keyword evidence="9" id="KW-0862">Zinc</keyword>
<gene>
    <name evidence="15" type="primary">secA</name>
    <name evidence="21" type="ORF">A2Y57_01665</name>
</gene>
<feature type="domain" description="Helicase C-terminal" evidence="19">
    <location>
        <begin position="455"/>
        <end position="613"/>
    </location>
</feature>
<dbReference type="EMBL" id="MHCQ01000042">
    <property type="protein sequence ID" value="OGY23547.1"/>
    <property type="molecule type" value="Genomic_DNA"/>
</dbReference>
<dbReference type="GO" id="GO:0005524">
    <property type="term" value="F:ATP binding"/>
    <property type="evidence" value="ECO:0007669"/>
    <property type="project" value="UniProtKB-UniRule"/>
</dbReference>
<evidence type="ECO:0000256" key="10">
    <source>
        <dbReference type="ARBA" id="ARBA00022840"/>
    </source>
</evidence>
<feature type="domain" description="SecA family profile" evidence="20">
    <location>
        <begin position="1"/>
        <end position="608"/>
    </location>
</feature>
<comment type="function">
    <text evidence="15">Part of the Sec protein translocase complex. Interacts with the SecYEG preprotein conducting channel. Has a central role in coupling the hydrolysis of ATP to the transfer of proteins into and across the cell membrane, serving as an ATP-driven molecular motor driving the stepwise translocation of polypeptide chains across the membrane.</text>
</comment>
<dbReference type="GO" id="GO:0005829">
    <property type="term" value="C:cytosol"/>
    <property type="evidence" value="ECO:0007669"/>
    <property type="project" value="TreeGrafter"/>
</dbReference>
<keyword evidence="11 15" id="KW-0653">Protein transport</keyword>
<dbReference type="PROSITE" id="PS51192">
    <property type="entry name" value="HELICASE_ATP_BIND_1"/>
    <property type="match status" value="1"/>
</dbReference>
<feature type="compositionally biased region" description="Low complexity" evidence="17">
    <location>
        <begin position="822"/>
        <end position="837"/>
    </location>
</feature>
<evidence type="ECO:0000256" key="14">
    <source>
        <dbReference type="ARBA" id="ARBA00023136"/>
    </source>
</evidence>
<evidence type="ECO:0000259" key="18">
    <source>
        <dbReference type="PROSITE" id="PS51192"/>
    </source>
</evidence>
<comment type="similarity">
    <text evidence="3 15 16">Belongs to the SecA family.</text>
</comment>
<protein>
    <recommendedName>
        <fullName evidence="15 16">Protein translocase subunit SecA</fullName>
        <ecNumber evidence="15">7.4.2.8</ecNumber>
    </recommendedName>
</protein>
<dbReference type="GO" id="GO:0065002">
    <property type="term" value="P:intracellular protein transmembrane transport"/>
    <property type="evidence" value="ECO:0007669"/>
    <property type="project" value="UniProtKB-UniRule"/>
</dbReference>
<evidence type="ECO:0000256" key="11">
    <source>
        <dbReference type="ARBA" id="ARBA00022927"/>
    </source>
</evidence>
<keyword evidence="14 15" id="KW-0472">Membrane</keyword>
<dbReference type="HAMAP" id="MF_01382">
    <property type="entry name" value="SecA"/>
    <property type="match status" value="1"/>
</dbReference>
<dbReference type="GO" id="GO:0008564">
    <property type="term" value="F:protein-exporting ATPase activity"/>
    <property type="evidence" value="ECO:0007669"/>
    <property type="project" value="UniProtKB-EC"/>
</dbReference>
<dbReference type="FunFam" id="3.40.50.300:FF:000429">
    <property type="entry name" value="Preprotein translocase subunit SecA"/>
    <property type="match status" value="1"/>
</dbReference>
<evidence type="ECO:0000256" key="17">
    <source>
        <dbReference type="SAM" id="MobiDB-lite"/>
    </source>
</evidence>
<comment type="cofactor">
    <cofactor evidence="1">
        <name>Zn(2+)</name>
        <dbReference type="ChEBI" id="CHEBI:29105"/>
    </cofactor>
</comment>
<feature type="binding site" evidence="15">
    <location>
        <begin position="103"/>
        <end position="107"/>
    </location>
    <ligand>
        <name>ATP</name>
        <dbReference type="ChEBI" id="CHEBI:30616"/>
    </ligand>
</feature>
<dbReference type="InterPro" id="IPR014018">
    <property type="entry name" value="SecA_motor_DEAD"/>
</dbReference>
<dbReference type="PANTHER" id="PTHR30612">
    <property type="entry name" value="SECA INNER MEMBRANE COMPONENT OF SEC PROTEIN SECRETION SYSTEM"/>
    <property type="match status" value="1"/>
</dbReference>
<reference evidence="21 22" key="1">
    <citation type="journal article" date="2016" name="Nat. Commun.">
        <title>Thousands of microbial genomes shed light on interconnected biogeochemical processes in an aquifer system.</title>
        <authorList>
            <person name="Anantharaman K."/>
            <person name="Brown C.T."/>
            <person name="Hug L.A."/>
            <person name="Sharon I."/>
            <person name="Castelle C.J."/>
            <person name="Probst A.J."/>
            <person name="Thomas B.C."/>
            <person name="Singh A."/>
            <person name="Wilkins M.J."/>
            <person name="Karaoz U."/>
            <person name="Brodie E.L."/>
            <person name="Williams K.H."/>
            <person name="Hubbard S.S."/>
            <person name="Banfield J.F."/>
        </authorList>
    </citation>
    <scope>NUCLEOTIDE SEQUENCE [LARGE SCALE GENOMIC DNA]</scope>
</reference>
<dbReference type="Pfam" id="PF07517">
    <property type="entry name" value="SecA_DEAD"/>
    <property type="match status" value="1"/>
</dbReference>
<feature type="binding site" evidence="15">
    <location>
        <position position="85"/>
    </location>
    <ligand>
        <name>ATP</name>
        <dbReference type="ChEBI" id="CHEBI:30616"/>
    </ligand>
</feature>
<keyword evidence="5 15" id="KW-1003">Cell membrane</keyword>
<dbReference type="SMART" id="SM00957">
    <property type="entry name" value="SecA_DEAD"/>
    <property type="match status" value="1"/>
</dbReference>
<dbReference type="NCBIfam" id="NF006630">
    <property type="entry name" value="PRK09200.1"/>
    <property type="match status" value="1"/>
</dbReference>
<dbReference type="SUPFAM" id="SSF81767">
    <property type="entry name" value="Pre-protein crosslinking domain of SecA"/>
    <property type="match status" value="1"/>
</dbReference>
<evidence type="ECO:0000313" key="22">
    <source>
        <dbReference type="Proteomes" id="UP000177103"/>
    </source>
</evidence>
<comment type="subcellular location">
    <subcellularLocation>
        <location evidence="15">Cell membrane</location>
        <topology evidence="15">Peripheral membrane protein</topology>
        <orientation evidence="15">Cytoplasmic side</orientation>
    </subcellularLocation>
    <subcellularLocation>
        <location evidence="15">Cytoplasm</location>
    </subcellularLocation>
    <subcellularLocation>
        <location evidence="2">Membrane</location>
        <topology evidence="2">Peripheral membrane protein</topology>
    </subcellularLocation>
    <text evidence="15">Distribution is 50-50.</text>
</comment>
<evidence type="ECO:0000256" key="16">
    <source>
        <dbReference type="RuleBase" id="RU003874"/>
    </source>
</evidence>
<evidence type="ECO:0000256" key="13">
    <source>
        <dbReference type="ARBA" id="ARBA00023010"/>
    </source>
</evidence>
<dbReference type="SMART" id="SM00958">
    <property type="entry name" value="SecA_PP_bind"/>
    <property type="match status" value="1"/>
</dbReference>
<dbReference type="FunFam" id="3.90.1440.10:FF:000002">
    <property type="entry name" value="Protein translocase subunit SecA"/>
    <property type="match status" value="1"/>
</dbReference>
<dbReference type="Proteomes" id="UP000177103">
    <property type="component" value="Unassembled WGS sequence"/>
</dbReference>
<keyword evidence="7" id="KW-0479">Metal-binding</keyword>
<dbReference type="InterPro" id="IPR000185">
    <property type="entry name" value="SecA"/>
</dbReference>
<dbReference type="Gene3D" id="3.90.1440.10">
    <property type="entry name" value="SecA, preprotein cross-linking domain"/>
    <property type="match status" value="1"/>
</dbReference>
<dbReference type="GO" id="GO:0043952">
    <property type="term" value="P:protein transport by the Sec complex"/>
    <property type="evidence" value="ECO:0007669"/>
    <property type="project" value="TreeGrafter"/>
</dbReference>
<evidence type="ECO:0000256" key="9">
    <source>
        <dbReference type="ARBA" id="ARBA00022833"/>
    </source>
</evidence>
<dbReference type="GO" id="GO:0005886">
    <property type="term" value="C:plasma membrane"/>
    <property type="evidence" value="ECO:0007669"/>
    <property type="project" value="UniProtKB-SubCell"/>
</dbReference>
<evidence type="ECO:0000256" key="8">
    <source>
        <dbReference type="ARBA" id="ARBA00022741"/>
    </source>
</evidence>
<dbReference type="PRINTS" id="PR00906">
    <property type="entry name" value="SECA"/>
</dbReference>
<keyword evidence="13 15" id="KW-0811">Translocation</keyword>
<evidence type="ECO:0000256" key="12">
    <source>
        <dbReference type="ARBA" id="ARBA00022967"/>
    </source>
</evidence>
<dbReference type="CDD" id="cd17928">
    <property type="entry name" value="DEXDc_SecA"/>
    <property type="match status" value="1"/>
</dbReference>
<feature type="binding site" evidence="15">
    <location>
        <position position="530"/>
    </location>
    <ligand>
        <name>ATP</name>
        <dbReference type="ChEBI" id="CHEBI:30616"/>
    </ligand>
</feature>
<name>A0A1G1W866_9BACT</name>
<dbReference type="EC" id="7.4.2.8" evidence="15"/>
<comment type="catalytic activity">
    <reaction evidence="15">
        <text>ATP + H2O + cellular proteinSide 1 = ADP + phosphate + cellular proteinSide 2.</text>
        <dbReference type="EC" id="7.4.2.8"/>
    </reaction>
</comment>
<dbReference type="InterPro" id="IPR011130">
    <property type="entry name" value="SecA_preprotein_X-link_dom"/>
</dbReference>
<dbReference type="Gene3D" id="1.10.3060.10">
    <property type="entry name" value="Helical scaffold and wing domains of SecA"/>
    <property type="match status" value="1"/>
</dbReference>
<evidence type="ECO:0000259" key="20">
    <source>
        <dbReference type="PROSITE" id="PS51196"/>
    </source>
</evidence>
<proteinExistence type="inferred from homology"/>
<evidence type="ECO:0000256" key="3">
    <source>
        <dbReference type="ARBA" id="ARBA00007650"/>
    </source>
</evidence>
<dbReference type="InterPro" id="IPR036670">
    <property type="entry name" value="SecA_X-link_sf"/>
</dbReference>
<evidence type="ECO:0000256" key="5">
    <source>
        <dbReference type="ARBA" id="ARBA00022475"/>
    </source>
</evidence>
<dbReference type="InterPro" id="IPR027417">
    <property type="entry name" value="P-loop_NTPase"/>
</dbReference>
<dbReference type="InterPro" id="IPR011115">
    <property type="entry name" value="SecA_DEAD"/>
</dbReference>
<evidence type="ECO:0000256" key="15">
    <source>
        <dbReference type="HAMAP-Rule" id="MF_01382"/>
    </source>
</evidence>
<feature type="region of interest" description="Disordered" evidence="17">
    <location>
        <begin position="822"/>
        <end position="853"/>
    </location>
</feature>
<dbReference type="AlphaFoldDB" id="A0A1G1W866"/>
<dbReference type="Pfam" id="PF21090">
    <property type="entry name" value="P-loop_SecA"/>
    <property type="match status" value="1"/>
</dbReference>
<dbReference type="InterPro" id="IPR004027">
    <property type="entry name" value="SEC_C_motif"/>
</dbReference>
<dbReference type="Pfam" id="PF02810">
    <property type="entry name" value="SEC-C"/>
    <property type="match status" value="1"/>
</dbReference>
<keyword evidence="12 15" id="KW-1278">Translocase</keyword>
<keyword evidence="6 15" id="KW-0963">Cytoplasm</keyword>
<dbReference type="GO" id="GO:0046872">
    <property type="term" value="F:metal ion binding"/>
    <property type="evidence" value="ECO:0007669"/>
    <property type="project" value="UniProtKB-KW"/>
</dbReference>
<dbReference type="PROSITE" id="PS51196">
    <property type="entry name" value="SECA_MOTOR_DEAD"/>
    <property type="match status" value="1"/>
</dbReference>
<comment type="caution">
    <text evidence="21">The sequence shown here is derived from an EMBL/GenBank/DDBJ whole genome shotgun (WGS) entry which is preliminary data.</text>
</comment>
<dbReference type="CDD" id="cd18803">
    <property type="entry name" value="SF2_C_secA"/>
    <property type="match status" value="1"/>
</dbReference>
<keyword evidence="10 15" id="KW-0067">ATP-binding</keyword>
<dbReference type="GO" id="GO:0017038">
    <property type="term" value="P:protein import"/>
    <property type="evidence" value="ECO:0007669"/>
    <property type="project" value="InterPro"/>
</dbReference>
<keyword evidence="4 15" id="KW-0813">Transport</keyword>
<evidence type="ECO:0000256" key="7">
    <source>
        <dbReference type="ARBA" id="ARBA00022723"/>
    </source>
</evidence>
<evidence type="ECO:0000256" key="2">
    <source>
        <dbReference type="ARBA" id="ARBA00004170"/>
    </source>
</evidence>
<dbReference type="InterPro" id="IPR011116">
    <property type="entry name" value="SecA_Wing/Scaffold"/>
</dbReference>
<dbReference type="GO" id="GO:0006605">
    <property type="term" value="P:protein targeting"/>
    <property type="evidence" value="ECO:0007669"/>
    <property type="project" value="UniProtKB-UniRule"/>
</dbReference>
<accession>A0A1G1W866</accession>
<dbReference type="InterPro" id="IPR014001">
    <property type="entry name" value="Helicase_ATP-bd"/>
</dbReference>
<organism evidence="21 22">
    <name type="scientific">Candidatus Woykebacteria bacterium RBG_13_40_7b</name>
    <dbReference type="NCBI Taxonomy" id="1802594"/>
    <lineage>
        <taxon>Bacteria</taxon>
        <taxon>Candidatus Woykeibacteriota</taxon>
    </lineage>
</organism>
<dbReference type="InterPro" id="IPR036266">
    <property type="entry name" value="SecA_Wing/Scaffold_sf"/>
</dbReference>
<evidence type="ECO:0000256" key="6">
    <source>
        <dbReference type="ARBA" id="ARBA00022490"/>
    </source>
</evidence>
<dbReference type="Pfam" id="PF01043">
    <property type="entry name" value="SecA_PP_bind"/>
    <property type="match status" value="1"/>
</dbReference>
<keyword evidence="8 15" id="KW-0547">Nucleotide-binding</keyword>
<dbReference type="InterPro" id="IPR044722">
    <property type="entry name" value="SecA_SF2_C"/>
</dbReference>
<feature type="domain" description="Helicase ATP-binding" evidence="18">
    <location>
        <begin position="87"/>
        <end position="284"/>
    </location>
</feature>
<comment type="subunit">
    <text evidence="15">Monomer and homodimer. Part of the essential Sec protein translocation apparatus which comprises SecA, SecYEG and auxiliary proteins SecDF. Other proteins may also be involved.</text>
</comment>
<dbReference type="SUPFAM" id="SSF52540">
    <property type="entry name" value="P-loop containing nucleoside triphosphate hydrolases"/>
    <property type="match status" value="2"/>
</dbReference>
<dbReference type="InterPro" id="IPR020937">
    <property type="entry name" value="SecA_CS"/>
</dbReference>
<dbReference type="PROSITE" id="PS51194">
    <property type="entry name" value="HELICASE_CTER"/>
    <property type="match status" value="1"/>
</dbReference>
<evidence type="ECO:0000256" key="1">
    <source>
        <dbReference type="ARBA" id="ARBA00001947"/>
    </source>
</evidence>
<dbReference type="NCBIfam" id="TIGR00963">
    <property type="entry name" value="secA"/>
    <property type="match status" value="1"/>
</dbReference>
<evidence type="ECO:0000259" key="19">
    <source>
        <dbReference type="PROSITE" id="PS51194"/>
    </source>
</evidence>
<sequence>MFNIFGKLLDSNEREINSLKPKVAQINDLEKKFEKIKDVDLKKKTEEFRERLSKGEGLDDLLPEAFSLVREASKRTIGQRHFDVQLIGGIILHQGKIAEMKTGEGKTLVATLPLYLNAIEGKGAHLVTVNDYLAQRDAEWMGPIYHLLGLSVGVLNHEKSYIYDPNPQTPKTEEAEVKLEETTALSPEEGGLGTGKFLREVTRQEAYRADITYGTNNEFGFDYLRDNMVWELKDMAQREPNYAIVDEVDSILIDEARTPLIISAAAQESTEKYFQFATLVEKLVPQTDYITEEKTRSAALTEIGISKVERTLGVQNLYEKEFDTIHHIEEALKAKTMYHKDRDYVVKDGQVIIVDEFTGRMLPGRRYSEGLHQAIEAKEGVEIQRESRTLATISFQNLFRLYKNLSGMTGTAATSAEEFHKVYELDVVIIPTHKTMIRGDNPDQIFKTERAKYEAVVREIEECHKKGQPVLVGTTSIERNELIDQLLQRKGITHEVLNAKNHLREAQIIAKAGERGAVTVATNMAGRGVDIKLGEKVVEFGGLHIVGTERHEARRIDNQLRGRSGRQGDPGSSRFFVSLQDDIMRLFGGEQVAKMMSALKIPEDMPIENSMVSKAIENAQSRVEGHNFDIRKHLKDYDDVMNKHREAIYGMRRRILAEPEKLKGMVLEKIEGEIATLVLVNQTEAGFDYDKIIAEFATIVPFDEQSQKQIREQLSAVKEQEKIEEALKNIDHQIYEAREKQLGEEVSKQIEKVVLLSTIDTLWMNHLDDIDDLREGIGLRGYGQRDPLVEYKEEAFKMFESLLKSIDSEVARRIFKVSVQAQPQQPRPVQQVGGEPQASVANPGNKKIGRNDPCPCGSGLKYKKCGLINNSTHQENLAKEK</sequence>
<dbReference type="SUPFAM" id="SSF81886">
    <property type="entry name" value="Helical scaffold and wing domains of SecA"/>
    <property type="match status" value="1"/>
</dbReference>
<dbReference type="Pfam" id="PF07516">
    <property type="entry name" value="SecA_SW"/>
    <property type="match status" value="1"/>
</dbReference>
<evidence type="ECO:0000256" key="4">
    <source>
        <dbReference type="ARBA" id="ARBA00022448"/>
    </source>
</evidence>
<dbReference type="GO" id="GO:0031522">
    <property type="term" value="C:cell envelope Sec protein transport complex"/>
    <property type="evidence" value="ECO:0007669"/>
    <property type="project" value="TreeGrafter"/>
</dbReference>
<evidence type="ECO:0000313" key="21">
    <source>
        <dbReference type="EMBL" id="OGY23547.1"/>
    </source>
</evidence>
<dbReference type="PROSITE" id="PS01312">
    <property type="entry name" value="SECA"/>
    <property type="match status" value="1"/>
</dbReference>
<dbReference type="InterPro" id="IPR001650">
    <property type="entry name" value="Helicase_C-like"/>
</dbReference>
<dbReference type="Gene3D" id="3.40.50.300">
    <property type="entry name" value="P-loop containing nucleotide triphosphate hydrolases"/>
    <property type="match status" value="3"/>
</dbReference>